<evidence type="ECO:0000313" key="2">
    <source>
        <dbReference type="Proteomes" id="UP000324800"/>
    </source>
</evidence>
<comment type="caution">
    <text evidence="1">The sequence shown here is derived from an EMBL/GenBank/DDBJ whole genome shotgun (WGS) entry which is preliminary data.</text>
</comment>
<dbReference type="Proteomes" id="UP000324800">
    <property type="component" value="Unassembled WGS sequence"/>
</dbReference>
<accession>A0A5J4UYG0</accession>
<sequence length="197" mass="22675">MAFIASESNLEIVCRFLLYPNRRKVSARKKRPFCKVLEVRIDELLSGQVAEVDSWDIANKFGKLTENTLSNLVSKVINKLKKGDILNIHSNTIEEICHVGDLLFQGQIMTMKGKRRKNTQRLDEAQENAMLAYAILERIDGKAIQMAESLSMVKNLLDIEVSKKWLRYFALLHSEEMPIVKYEPGEYGRMRVEEADI</sequence>
<protein>
    <submittedName>
        <fullName evidence="1">Uncharacterized protein</fullName>
    </submittedName>
</protein>
<name>A0A5J4UYG0_9EUKA</name>
<evidence type="ECO:0000313" key="1">
    <source>
        <dbReference type="EMBL" id="KAA6374805.1"/>
    </source>
</evidence>
<dbReference type="AlphaFoldDB" id="A0A5J4UYG0"/>
<reference evidence="1 2" key="1">
    <citation type="submission" date="2019-03" db="EMBL/GenBank/DDBJ databases">
        <title>Single cell metagenomics reveals metabolic interactions within the superorganism composed of flagellate Streblomastix strix and complex community of Bacteroidetes bacteria on its surface.</title>
        <authorList>
            <person name="Treitli S.C."/>
            <person name="Kolisko M."/>
            <person name="Husnik F."/>
            <person name="Keeling P."/>
            <person name="Hampl V."/>
        </authorList>
    </citation>
    <scope>NUCLEOTIDE SEQUENCE [LARGE SCALE GENOMIC DNA]</scope>
    <source>
        <strain evidence="1">ST1C</strain>
    </source>
</reference>
<organism evidence="1 2">
    <name type="scientific">Streblomastix strix</name>
    <dbReference type="NCBI Taxonomy" id="222440"/>
    <lineage>
        <taxon>Eukaryota</taxon>
        <taxon>Metamonada</taxon>
        <taxon>Preaxostyla</taxon>
        <taxon>Oxymonadida</taxon>
        <taxon>Streblomastigidae</taxon>
        <taxon>Streblomastix</taxon>
    </lineage>
</organism>
<dbReference type="EMBL" id="SNRW01011707">
    <property type="protein sequence ID" value="KAA6374805.1"/>
    <property type="molecule type" value="Genomic_DNA"/>
</dbReference>
<gene>
    <name evidence="1" type="ORF">EZS28_029667</name>
</gene>
<proteinExistence type="predicted"/>